<accession>A0A7S4DN58</accession>
<feature type="transmembrane region" description="Helical" evidence="1">
    <location>
        <begin position="57"/>
        <end position="78"/>
    </location>
</feature>
<evidence type="ECO:0000313" key="2">
    <source>
        <dbReference type="EMBL" id="CAE0659453.1"/>
    </source>
</evidence>
<organism evidence="2">
    <name type="scientific">Lotharella globosa</name>
    <dbReference type="NCBI Taxonomy" id="91324"/>
    <lineage>
        <taxon>Eukaryota</taxon>
        <taxon>Sar</taxon>
        <taxon>Rhizaria</taxon>
        <taxon>Cercozoa</taxon>
        <taxon>Chlorarachniophyceae</taxon>
        <taxon>Lotharella</taxon>
    </lineage>
</organism>
<dbReference type="AlphaFoldDB" id="A0A7S4DN58"/>
<protein>
    <submittedName>
        <fullName evidence="2">Uncharacterized protein</fullName>
    </submittedName>
</protein>
<name>A0A7S4DN58_9EUKA</name>
<keyword evidence="1" id="KW-1133">Transmembrane helix</keyword>
<reference evidence="2" key="1">
    <citation type="submission" date="2021-01" db="EMBL/GenBank/DDBJ databases">
        <authorList>
            <person name="Corre E."/>
            <person name="Pelletier E."/>
            <person name="Niang G."/>
            <person name="Scheremetjew M."/>
            <person name="Finn R."/>
            <person name="Kale V."/>
            <person name="Holt S."/>
            <person name="Cochrane G."/>
            <person name="Meng A."/>
            <person name="Brown T."/>
            <person name="Cohen L."/>
        </authorList>
    </citation>
    <scope>NUCLEOTIDE SEQUENCE</scope>
    <source>
        <strain evidence="2">CCCM811</strain>
    </source>
</reference>
<dbReference type="EMBL" id="HBIV01015073">
    <property type="protein sequence ID" value="CAE0659453.1"/>
    <property type="molecule type" value="Transcribed_RNA"/>
</dbReference>
<feature type="transmembrane region" description="Helical" evidence="1">
    <location>
        <begin position="345"/>
        <end position="367"/>
    </location>
</feature>
<sequence length="540" mass="60268">MVLPDFDDDCLDLRSDAVCRLTCCTKTMKYLDMTAKPPFETYESYYPEYKQCCPGTVFLLVVIFATLVHVGLLGVLFLQSESVVSVFYLESIPRTTSYNVDESLGIQIYPGAFAGGTSTGLLASGTQWENMLHVQFIQCTVSGDSGRTCTNLGWKYCASGNGICPLDTSGLSMMNQLYAEPYTIVAALVSWCNSTDIPFNGTTSDQYNSTNCSYTEAQVSATLHQSAIEIRTLNSLPSNIENSFLKDAYTQLTNVIDGYSVNLGNYYFFPFNLKPLTSTHIDSGGLISGPGDAAILVSSSFQSASAASILSTGTSSSSVSLNGTYAYLQFSLLPTIRDYTVDEKLALTLLAHLGSWFVLVYIASLIIKMITMRLYWSNRGDEPLQRDKDTEQFLQAVTNTEPKELEDKLLYAITLGGTKKFGWQTKHLFGYYQANSDETEYLKKIQGPLYQFHANRRIERGIKSQIRGADGKRRAATEEDEELRENLRRESDMENRKEMFVSMCLYHVSCEMIKLRELIATNLQGEAKEYGLEKRLSSLE</sequence>
<evidence type="ECO:0000256" key="1">
    <source>
        <dbReference type="SAM" id="Phobius"/>
    </source>
</evidence>
<keyword evidence="1" id="KW-0472">Membrane</keyword>
<proteinExistence type="predicted"/>
<keyword evidence="1" id="KW-0812">Transmembrane</keyword>
<gene>
    <name evidence="2" type="ORF">LGLO00237_LOCUS11029</name>
</gene>